<evidence type="ECO:0000313" key="2">
    <source>
        <dbReference type="EMBL" id="QJA87375.1"/>
    </source>
</evidence>
<proteinExistence type="predicted"/>
<gene>
    <name evidence="2" type="ORF">MM415B03006_0005</name>
    <name evidence="1" type="ORF">TM448A01921_0012</name>
</gene>
<evidence type="ECO:0000313" key="1">
    <source>
        <dbReference type="EMBL" id="QJA50930.1"/>
    </source>
</evidence>
<dbReference type="EMBL" id="MT144225">
    <property type="protein sequence ID" value="QJA50930.1"/>
    <property type="molecule type" value="Genomic_DNA"/>
</dbReference>
<reference evidence="1" key="1">
    <citation type="submission" date="2020-03" db="EMBL/GenBank/DDBJ databases">
        <title>The deep terrestrial virosphere.</title>
        <authorList>
            <person name="Holmfeldt K."/>
            <person name="Nilsson E."/>
            <person name="Simone D."/>
            <person name="Lopez-Fernandez M."/>
            <person name="Wu X."/>
            <person name="de Brujin I."/>
            <person name="Lundin D."/>
            <person name="Andersson A."/>
            <person name="Bertilsson S."/>
            <person name="Dopson M."/>
        </authorList>
    </citation>
    <scope>NUCLEOTIDE SEQUENCE</scope>
    <source>
        <strain evidence="2">MM415B03006</strain>
        <strain evidence="1">TM448A01921</strain>
    </source>
</reference>
<accession>A0A6H1ZUQ0</accession>
<protein>
    <submittedName>
        <fullName evidence="1">Uncharacterized protein</fullName>
    </submittedName>
</protein>
<dbReference type="EMBL" id="MT142701">
    <property type="protein sequence ID" value="QJA87375.1"/>
    <property type="molecule type" value="Genomic_DNA"/>
</dbReference>
<name>A0A6H1ZUQ0_9ZZZZ</name>
<dbReference type="AlphaFoldDB" id="A0A6H1ZUQ0"/>
<organism evidence="1">
    <name type="scientific">viral metagenome</name>
    <dbReference type="NCBI Taxonomy" id="1070528"/>
    <lineage>
        <taxon>unclassified sequences</taxon>
        <taxon>metagenomes</taxon>
        <taxon>organismal metagenomes</taxon>
    </lineage>
</organism>
<sequence length="54" mass="6285">MDEIETLAETIIYFAQERQKIKSGQNINSAICAIGLEVDQLLMEFMREHKDDRV</sequence>